<comment type="catalytic activity">
    <reaction evidence="8">
        <text>5-[(5-phospho-1-deoxy-D-ribulos-1-ylimino)methylamino]-1-(5-phospho-beta-D-ribosyl)imidazole-4-carboxamide + L-glutamine = D-erythro-1-(imidazol-4-yl)glycerol 3-phosphate + 5-amino-1-(5-phospho-beta-D-ribosyl)imidazole-4-carboxamide + L-glutamate + H(+)</text>
        <dbReference type="Rhea" id="RHEA:24793"/>
        <dbReference type="ChEBI" id="CHEBI:15378"/>
        <dbReference type="ChEBI" id="CHEBI:29985"/>
        <dbReference type="ChEBI" id="CHEBI:58278"/>
        <dbReference type="ChEBI" id="CHEBI:58359"/>
        <dbReference type="ChEBI" id="CHEBI:58475"/>
        <dbReference type="ChEBI" id="CHEBI:58525"/>
        <dbReference type="EC" id="4.3.2.10"/>
    </reaction>
</comment>
<dbReference type="GO" id="GO:0000105">
    <property type="term" value="P:L-histidine biosynthetic process"/>
    <property type="evidence" value="ECO:0007669"/>
    <property type="project" value="UniProtKB-UniPathway"/>
</dbReference>
<name>A0A382PVB0_9ZZZZ</name>
<evidence type="ECO:0000256" key="4">
    <source>
        <dbReference type="ARBA" id="ARBA00022801"/>
    </source>
</evidence>
<dbReference type="InterPro" id="IPR017926">
    <property type="entry name" value="GATASE"/>
</dbReference>
<sequence>MGNIFSVVSAFKYLGAEVEIVSDPEEILKSSILVLPGVGSFRNAMEFIRERNIDEAIIDAVTNKGVKILGICLGMQLLGSCSTENGKTAGLGLLPNRVERFTSKEVYERKIPHVGFNSLHISEKQSLFKDLPHLADFYFVHSYRMLIEDIQGRYATCKYGVEFLAAYEIGNICGTQFHPEKSQTNGLIMLKNFLQL</sequence>
<reference evidence="11" key="1">
    <citation type="submission" date="2018-05" db="EMBL/GenBank/DDBJ databases">
        <authorList>
            <person name="Lanie J.A."/>
            <person name="Ng W.-L."/>
            <person name="Kazmierczak K.M."/>
            <person name="Andrzejewski T.M."/>
            <person name="Davidsen T.M."/>
            <person name="Wayne K.J."/>
            <person name="Tettelin H."/>
            <person name="Glass J.I."/>
            <person name="Rusch D."/>
            <person name="Podicherti R."/>
            <person name="Tsui H.-C.T."/>
            <person name="Winkler M.E."/>
        </authorList>
    </citation>
    <scope>NUCLEOTIDE SEQUENCE</scope>
</reference>
<dbReference type="AlphaFoldDB" id="A0A382PVB0"/>
<dbReference type="GO" id="GO:0016829">
    <property type="term" value="F:lyase activity"/>
    <property type="evidence" value="ECO:0007669"/>
    <property type="project" value="UniProtKB-KW"/>
</dbReference>
<dbReference type="InterPro" id="IPR010139">
    <property type="entry name" value="Imidazole-glycPsynth_HisH"/>
</dbReference>
<dbReference type="SUPFAM" id="SSF52317">
    <property type="entry name" value="Class I glutamine amidotransferase-like"/>
    <property type="match status" value="1"/>
</dbReference>
<evidence type="ECO:0000256" key="2">
    <source>
        <dbReference type="ARBA" id="ARBA00011152"/>
    </source>
</evidence>
<evidence type="ECO:0000256" key="3">
    <source>
        <dbReference type="ARBA" id="ARBA00022605"/>
    </source>
</evidence>
<feature type="domain" description="Glutamine amidotransferase" evidence="10">
    <location>
        <begin position="6"/>
        <end position="194"/>
    </location>
</feature>
<keyword evidence="3" id="KW-0028">Amino-acid biosynthesis</keyword>
<dbReference type="Pfam" id="PF00117">
    <property type="entry name" value="GATase"/>
    <property type="match status" value="1"/>
</dbReference>
<evidence type="ECO:0000256" key="7">
    <source>
        <dbReference type="ARBA" id="ARBA00023239"/>
    </source>
</evidence>
<dbReference type="UniPathway" id="UPA00031">
    <property type="reaction ID" value="UER00010"/>
</dbReference>
<comment type="catalytic activity">
    <reaction evidence="9">
        <text>L-glutamine + H2O = L-glutamate + NH4(+)</text>
        <dbReference type="Rhea" id="RHEA:15889"/>
        <dbReference type="ChEBI" id="CHEBI:15377"/>
        <dbReference type="ChEBI" id="CHEBI:28938"/>
        <dbReference type="ChEBI" id="CHEBI:29985"/>
        <dbReference type="ChEBI" id="CHEBI:58359"/>
        <dbReference type="EC" id="3.5.1.2"/>
    </reaction>
</comment>
<dbReference type="PIRSF" id="PIRSF000495">
    <property type="entry name" value="Amidotransf_hisH"/>
    <property type="match status" value="1"/>
</dbReference>
<dbReference type="PROSITE" id="PS51274">
    <property type="entry name" value="GATASE_COBBQ"/>
    <property type="match status" value="1"/>
</dbReference>
<evidence type="ECO:0000256" key="1">
    <source>
        <dbReference type="ARBA" id="ARBA00005091"/>
    </source>
</evidence>
<evidence type="ECO:0000256" key="6">
    <source>
        <dbReference type="ARBA" id="ARBA00023102"/>
    </source>
</evidence>
<accession>A0A382PVB0</accession>
<dbReference type="EMBL" id="UINC01109286">
    <property type="protein sequence ID" value="SVC76002.1"/>
    <property type="molecule type" value="Genomic_DNA"/>
</dbReference>
<evidence type="ECO:0000256" key="8">
    <source>
        <dbReference type="ARBA" id="ARBA00047838"/>
    </source>
</evidence>
<dbReference type="Gene3D" id="3.40.50.880">
    <property type="match status" value="1"/>
</dbReference>
<proteinExistence type="predicted"/>
<gene>
    <name evidence="11" type="ORF">METZ01_LOCUS328856</name>
</gene>
<evidence type="ECO:0000259" key="10">
    <source>
        <dbReference type="Pfam" id="PF00117"/>
    </source>
</evidence>
<dbReference type="InterPro" id="IPR029062">
    <property type="entry name" value="Class_I_gatase-like"/>
</dbReference>
<keyword evidence="6" id="KW-0368">Histidine biosynthesis</keyword>
<keyword evidence="5" id="KW-0315">Glutamine amidotransferase</keyword>
<dbReference type="NCBIfam" id="TIGR01855">
    <property type="entry name" value="IMP_synth_hisH"/>
    <property type="match status" value="1"/>
</dbReference>
<dbReference type="PANTHER" id="PTHR42701">
    <property type="entry name" value="IMIDAZOLE GLYCEROL PHOSPHATE SYNTHASE SUBUNIT HISH"/>
    <property type="match status" value="1"/>
</dbReference>
<dbReference type="CDD" id="cd01748">
    <property type="entry name" value="GATase1_IGP_Synthase"/>
    <property type="match status" value="1"/>
</dbReference>
<dbReference type="PANTHER" id="PTHR42701:SF1">
    <property type="entry name" value="IMIDAZOLE GLYCEROL PHOSPHATE SYNTHASE SUBUNIT HISH"/>
    <property type="match status" value="1"/>
</dbReference>
<keyword evidence="4" id="KW-0378">Hydrolase</keyword>
<organism evidence="11">
    <name type="scientific">marine metagenome</name>
    <dbReference type="NCBI Taxonomy" id="408172"/>
    <lineage>
        <taxon>unclassified sequences</taxon>
        <taxon>metagenomes</taxon>
        <taxon>ecological metagenomes</taxon>
    </lineage>
</organism>
<protein>
    <recommendedName>
        <fullName evidence="10">Glutamine amidotransferase domain-containing protein</fullName>
    </recommendedName>
</protein>
<dbReference type="GO" id="GO:0004359">
    <property type="term" value="F:glutaminase activity"/>
    <property type="evidence" value="ECO:0007669"/>
    <property type="project" value="UniProtKB-EC"/>
</dbReference>
<comment type="pathway">
    <text evidence="1">Amino-acid biosynthesis; L-histidine biosynthesis; L-histidine from 5-phospho-alpha-D-ribose 1-diphosphate: step 5/9.</text>
</comment>
<dbReference type="PROSITE" id="PS51273">
    <property type="entry name" value="GATASE_TYPE_1"/>
    <property type="match status" value="1"/>
</dbReference>
<evidence type="ECO:0000313" key="11">
    <source>
        <dbReference type="EMBL" id="SVC76002.1"/>
    </source>
</evidence>
<dbReference type="GO" id="GO:0000107">
    <property type="term" value="F:imidazoleglycerol-phosphate synthase activity"/>
    <property type="evidence" value="ECO:0007669"/>
    <property type="project" value="TreeGrafter"/>
</dbReference>
<evidence type="ECO:0000256" key="5">
    <source>
        <dbReference type="ARBA" id="ARBA00022962"/>
    </source>
</evidence>
<keyword evidence="7" id="KW-0456">Lyase</keyword>
<evidence type="ECO:0000256" key="9">
    <source>
        <dbReference type="ARBA" id="ARBA00049534"/>
    </source>
</evidence>
<comment type="subunit">
    <text evidence="2">Heterodimer of HisH and HisF.</text>
</comment>